<dbReference type="Pfam" id="PF13598">
    <property type="entry name" value="DUF4139"/>
    <property type="match status" value="1"/>
</dbReference>
<dbReference type="InterPro" id="IPR025554">
    <property type="entry name" value="DUF4140"/>
</dbReference>
<dbReference type="PANTHER" id="PTHR31005:SF8">
    <property type="entry name" value="DUF4139 DOMAIN-CONTAINING PROTEIN"/>
    <property type="match status" value="1"/>
</dbReference>
<dbReference type="InterPro" id="IPR011935">
    <property type="entry name" value="CHP02231"/>
</dbReference>
<feature type="chain" id="PRO_5047380338" evidence="2">
    <location>
        <begin position="20"/>
        <end position="540"/>
    </location>
</feature>
<feature type="coiled-coil region" evidence="1">
    <location>
        <begin position="99"/>
        <end position="126"/>
    </location>
</feature>
<feature type="domain" description="DUF4139" evidence="3">
    <location>
        <begin position="227"/>
        <end position="535"/>
    </location>
</feature>
<keyword evidence="6" id="KW-1185">Reference proteome</keyword>
<evidence type="ECO:0000313" key="5">
    <source>
        <dbReference type="EMBL" id="MFB9149987.1"/>
    </source>
</evidence>
<protein>
    <submittedName>
        <fullName evidence="5">DUF4139 domain-containing protein</fullName>
    </submittedName>
</protein>
<accession>A0ABV5HZX3</accession>
<keyword evidence="2" id="KW-0732">Signal</keyword>
<comment type="caution">
    <text evidence="5">The sequence shown here is derived from an EMBL/GenBank/DDBJ whole genome shotgun (WGS) entry which is preliminary data.</text>
</comment>
<dbReference type="NCBIfam" id="TIGR02231">
    <property type="entry name" value="mucoidy inhibitor MuiA family protein"/>
    <property type="match status" value="1"/>
</dbReference>
<dbReference type="PANTHER" id="PTHR31005">
    <property type="entry name" value="DUF4139 DOMAIN-CONTAINING PROTEIN"/>
    <property type="match status" value="1"/>
</dbReference>
<proteinExistence type="predicted"/>
<feature type="signal peptide" evidence="2">
    <location>
        <begin position="1"/>
        <end position="19"/>
    </location>
</feature>
<dbReference type="Pfam" id="PF13600">
    <property type="entry name" value="DUF4140"/>
    <property type="match status" value="1"/>
</dbReference>
<organism evidence="5 6">
    <name type="scientific">Roseovarius ramblicola</name>
    <dbReference type="NCBI Taxonomy" id="2022336"/>
    <lineage>
        <taxon>Bacteria</taxon>
        <taxon>Pseudomonadati</taxon>
        <taxon>Pseudomonadota</taxon>
        <taxon>Alphaproteobacteria</taxon>
        <taxon>Rhodobacterales</taxon>
        <taxon>Roseobacteraceae</taxon>
        <taxon>Roseovarius</taxon>
    </lineage>
</organism>
<evidence type="ECO:0000256" key="2">
    <source>
        <dbReference type="SAM" id="SignalP"/>
    </source>
</evidence>
<feature type="coiled-coil region" evidence="1">
    <location>
        <begin position="172"/>
        <end position="203"/>
    </location>
</feature>
<dbReference type="Proteomes" id="UP001589670">
    <property type="component" value="Unassembled WGS sequence"/>
</dbReference>
<dbReference type="InterPro" id="IPR037291">
    <property type="entry name" value="DUF4139"/>
</dbReference>
<evidence type="ECO:0000313" key="6">
    <source>
        <dbReference type="Proteomes" id="UP001589670"/>
    </source>
</evidence>
<dbReference type="EMBL" id="JBHMEC010000015">
    <property type="protein sequence ID" value="MFB9149987.1"/>
    <property type="molecule type" value="Genomic_DNA"/>
</dbReference>
<sequence length="540" mass="59163">MRAVSLALSLILVAATASAGDLPVTSRVSAATVYPEGATVTREAEFSAPAGQHELILTDLPRDTPLESVRVTLEGARLGGVRTREDYVPPRDTGESAEVLSARAEVERLEEALRTRRAEVADIRLEADAARARLRFLDGIGTAEGLAAQEPAALGEMVAMIGRETLEARRAEAGAERRAEAAERALKDLMEELSRARQALEALVPETDARALLAVAMQAEGPLRGRLTITYTVPQAGWQPLYDLHLSRAGERVRIERGAYLRQQTGENWRDIALTLSTRRPAQQGEPGEIHPWIPRLGDPDEIRPMPKVRAEGALMEMAAPAAEAEADMARPEFDGLSVRYAYPAPVSVATGADRVRLMLPSVEAEADIGARAVPLMDDTAYLMARVRLPGDEVILPTPEARFYLDGRYVGQHWLSFAAAGAEMTLSFGPIEGITLRRVVRTRAEGDRGLITRASERRETVEIIVENLTGESWPLTVLDRVPVSEQDALDITWDARPDPDEIGFEDRRGVLAWRFDLDAGATRAITLETRMSWPEGKVLR</sequence>
<evidence type="ECO:0000259" key="4">
    <source>
        <dbReference type="Pfam" id="PF13600"/>
    </source>
</evidence>
<evidence type="ECO:0000256" key="1">
    <source>
        <dbReference type="SAM" id="Coils"/>
    </source>
</evidence>
<feature type="domain" description="DUF4140" evidence="4">
    <location>
        <begin position="31"/>
        <end position="137"/>
    </location>
</feature>
<evidence type="ECO:0000259" key="3">
    <source>
        <dbReference type="Pfam" id="PF13598"/>
    </source>
</evidence>
<gene>
    <name evidence="5" type="ORF">ACFFU4_09535</name>
</gene>
<reference evidence="5 6" key="1">
    <citation type="submission" date="2024-09" db="EMBL/GenBank/DDBJ databases">
        <authorList>
            <person name="Sun Q."/>
            <person name="Mori K."/>
        </authorList>
    </citation>
    <scope>NUCLEOTIDE SEQUENCE [LARGE SCALE GENOMIC DNA]</scope>
    <source>
        <strain evidence="5 6">CECT 9424</strain>
    </source>
</reference>
<name>A0ABV5HZX3_9RHOB</name>
<dbReference type="RefSeq" id="WP_377069449.1">
    <property type="nucleotide sequence ID" value="NZ_JBHMEC010000015.1"/>
</dbReference>
<keyword evidence="1" id="KW-0175">Coiled coil</keyword>